<protein>
    <recommendedName>
        <fullName evidence="5">Lipoprotein</fullName>
    </recommendedName>
</protein>
<reference evidence="4" key="1">
    <citation type="journal article" date="2019" name="Int. J. Syst. Evol. Microbiol.">
        <title>The Global Catalogue of Microorganisms (GCM) 10K type strain sequencing project: providing services to taxonomists for standard genome sequencing and annotation.</title>
        <authorList>
            <consortium name="The Broad Institute Genomics Platform"/>
            <consortium name="The Broad Institute Genome Sequencing Center for Infectious Disease"/>
            <person name="Wu L."/>
            <person name="Ma J."/>
        </authorList>
    </citation>
    <scope>NUCLEOTIDE SEQUENCE [LARGE SCALE GENOMIC DNA]</scope>
    <source>
        <strain evidence="4">JCM 14307</strain>
    </source>
</reference>
<dbReference type="EMBL" id="BAAANF010000003">
    <property type="protein sequence ID" value="GAA1671339.1"/>
    <property type="molecule type" value="Genomic_DNA"/>
</dbReference>
<organism evidence="3 4">
    <name type="scientific">Kribbella yunnanensis</name>
    <dbReference type="NCBI Taxonomy" id="190194"/>
    <lineage>
        <taxon>Bacteria</taxon>
        <taxon>Bacillati</taxon>
        <taxon>Actinomycetota</taxon>
        <taxon>Actinomycetes</taxon>
        <taxon>Propionibacteriales</taxon>
        <taxon>Kribbellaceae</taxon>
        <taxon>Kribbella</taxon>
    </lineage>
</organism>
<gene>
    <name evidence="3" type="ORF">GCM10009745_12540</name>
</gene>
<evidence type="ECO:0000256" key="2">
    <source>
        <dbReference type="SAM" id="SignalP"/>
    </source>
</evidence>
<keyword evidence="4" id="KW-1185">Reference proteome</keyword>
<feature type="chain" id="PRO_5046851290" description="Lipoprotein" evidence="2">
    <location>
        <begin position="26"/>
        <end position="154"/>
    </location>
</feature>
<evidence type="ECO:0000313" key="3">
    <source>
        <dbReference type="EMBL" id="GAA1671339.1"/>
    </source>
</evidence>
<dbReference type="PROSITE" id="PS51257">
    <property type="entry name" value="PROKAR_LIPOPROTEIN"/>
    <property type="match status" value="1"/>
</dbReference>
<accession>A0ABP4SDR1</accession>
<evidence type="ECO:0008006" key="5">
    <source>
        <dbReference type="Google" id="ProtNLM"/>
    </source>
</evidence>
<evidence type="ECO:0000313" key="4">
    <source>
        <dbReference type="Proteomes" id="UP001500280"/>
    </source>
</evidence>
<sequence length="154" mass="15899">MKLRRIHLAAGTVLAGLALTLSGCSDSGSTDAGKEPTTQSTTSAPKAQTGGGSAEGFCAAIENGGGFDLSNWSQPQKDPAFREKLIKRFAALVDAAPTDLKPSMQDVAVGYEELSAGKVSEADQAKIAKYAKAITALNAWMQTNCPNLKKPAAG</sequence>
<comment type="caution">
    <text evidence="3">The sequence shown here is derived from an EMBL/GenBank/DDBJ whole genome shotgun (WGS) entry which is preliminary data.</text>
</comment>
<feature type="region of interest" description="Disordered" evidence="1">
    <location>
        <begin position="25"/>
        <end position="53"/>
    </location>
</feature>
<proteinExistence type="predicted"/>
<evidence type="ECO:0000256" key="1">
    <source>
        <dbReference type="SAM" id="MobiDB-lite"/>
    </source>
</evidence>
<feature type="signal peptide" evidence="2">
    <location>
        <begin position="1"/>
        <end position="25"/>
    </location>
</feature>
<dbReference type="Proteomes" id="UP001500280">
    <property type="component" value="Unassembled WGS sequence"/>
</dbReference>
<dbReference type="RefSeq" id="WP_344146369.1">
    <property type="nucleotide sequence ID" value="NZ_BAAANF010000003.1"/>
</dbReference>
<feature type="compositionally biased region" description="Polar residues" evidence="1">
    <location>
        <begin position="25"/>
        <end position="46"/>
    </location>
</feature>
<keyword evidence="2" id="KW-0732">Signal</keyword>
<name>A0ABP4SDR1_9ACTN</name>